<feature type="compositionally biased region" description="Polar residues" evidence="1">
    <location>
        <begin position="159"/>
        <end position="173"/>
    </location>
</feature>
<protein>
    <submittedName>
        <fullName evidence="2">Uncharacterized protein</fullName>
    </submittedName>
</protein>
<feature type="region of interest" description="Disordered" evidence="1">
    <location>
        <begin position="212"/>
        <end position="231"/>
    </location>
</feature>
<evidence type="ECO:0000313" key="2">
    <source>
        <dbReference type="EMBL" id="WFD23100.1"/>
    </source>
</evidence>
<organism evidence="2 3">
    <name type="scientific">Malassezia equina</name>
    <dbReference type="NCBI Taxonomy" id="1381935"/>
    <lineage>
        <taxon>Eukaryota</taxon>
        <taxon>Fungi</taxon>
        <taxon>Dikarya</taxon>
        <taxon>Basidiomycota</taxon>
        <taxon>Ustilaginomycotina</taxon>
        <taxon>Malasseziomycetes</taxon>
        <taxon>Malasseziales</taxon>
        <taxon>Malasseziaceae</taxon>
        <taxon>Malassezia</taxon>
    </lineage>
</organism>
<reference evidence="2" key="1">
    <citation type="submission" date="2023-03" db="EMBL/GenBank/DDBJ databases">
        <title>Mating type loci evolution in Malassezia.</title>
        <authorList>
            <person name="Coelho M.A."/>
        </authorList>
    </citation>
    <scope>NUCLEOTIDE SEQUENCE</scope>
    <source>
        <strain evidence="2">CBS 12830</strain>
    </source>
</reference>
<evidence type="ECO:0000313" key="3">
    <source>
        <dbReference type="Proteomes" id="UP001214415"/>
    </source>
</evidence>
<keyword evidence="3" id="KW-1185">Reference proteome</keyword>
<dbReference type="AlphaFoldDB" id="A0AAF0ECK0"/>
<feature type="compositionally biased region" description="Low complexity" evidence="1">
    <location>
        <begin position="276"/>
        <end position="288"/>
    </location>
</feature>
<feature type="compositionally biased region" description="Low complexity" evidence="1">
    <location>
        <begin position="308"/>
        <end position="323"/>
    </location>
</feature>
<dbReference type="Proteomes" id="UP001214415">
    <property type="component" value="Chromosome 3"/>
</dbReference>
<feature type="region of interest" description="Disordered" evidence="1">
    <location>
        <begin position="1"/>
        <end position="30"/>
    </location>
</feature>
<gene>
    <name evidence="2" type="ORF">MEQU1_001786</name>
</gene>
<proteinExistence type="predicted"/>
<accession>A0AAF0ECK0</accession>
<name>A0AAF0ECK0_9BASI</name>
<feature type="region of interest" description="Disordered" evidence="1">
    <location>
        <begin position="276"/>
        <end position="328"/>
    </location>
</feature>
<feature type="region of interest" description="Disordered" evidence="1">
    <location>
        <begin position="344"/>
        <end position="367"/>
    </location>
</feature>
<evidence type="ECO:0000256" key="1">
    <source>
        <dbReference type="SAM" id="MobiDB-lite"/>
    </source>
</evidence>
<dbReference type="EMBL" id="CP119902">
    <property type="protein sequence ID" value="WFD23100.1"/>
    <property type="molecule type" value="Genomic_DNA"/>
</dbReference>
<feature type="region of interest" description="Disordered" evidence="1">
    <location>
        <begin position="148"/>
        <end position="180"/>
    </location>
</feature>
<sequence>MQDEGAVPFAMGPTSAFDTGTPPGVPMRSTFSCSPRDFKLPLAPMEAESPRLHARRYHARKLSSAPRDKNKMRVAELLQDERCPVESEVASEARLQRRLVGQTSPQDMVSRRARRARLAGLWGEPVHDAQASSLFGELGPSQLHMVMHNDDMDDPLEGPSSTLFDDPHASSSEDMSDEEPRSFDFTFDDAIPPPAAPITPFSEPLWVPSASPRLGAKRKHDDYTPYARRRPPAPAASYLFSGASSPRSMASPRRPYLFGTTAVSPSSSPLALSALSVPRRTPTPVHTTGMPPSPHDEPMSPNMAGWKPLARSPSAGAAPSTPGSGPGYGSVAIGLRIGSRLAGDAPLLHEPTDGASMDEGVRLMGLS</sequence>